<dbReference type="Proteomes" id="UP000030185">
    <property type="component" value="Unassembled WGS sequence"/>
</dbReference>
<evidence type="ECO:0000313" key="1">
    <source>
        <dbReference type="EMBL" id="GAL83465.1"/>
    </source>
</evidence>
<organism evidence="1 2">
    <name type="scientific">Sporocytophaga myxococcoides</name>
    <dbReference type="NCBI Taxonomy" id="153721"/>
    <lineage>
        <taxon>Bacteria</taxon>
        <taxon>Pseudomonadati</taxon>
        <taxon>Bacteroidota</taxon>
        <taxon>Cytophagia</taxon>
        <taxon>Cytophagales</taxon>
        <taxon>Cytophagaceae</taxon>
        <taxon>Sporocytophaga</taxon>
    </lineage>
</organism>
<dbReference type="EMBL" id="BBLT01000001">
    <property type="protein sequence ID" value="GAL83465.1"/>
    <property type="molecule type" value="Genomic_DNA"/>
</dbReference>
<dbReference type="RefSeq" id="WP_045458361.1">
    <property type="nucleotide sequence ID" value="NZ_BBLT01000001.1"/>
</dbReference>
<dbReference type="OrthoDB" id="1490620at2"/>
<gene>
    <name evidence="1" type="ORF">MYP_692</name>
</gene>
<proteinExistence type="predicted"/>
<comment type="caution">
    <text evidence="1">The sequence shown here is derived from an EMBL/GenBank/DDBJ whole genome shotgun (WGS) entry which is preliminary data.</text>
</comment>
<name>A0A098L9A2_9BACT</name>
<protein>
    <submittedName>
        <fullName evidence="1">Uncharacterized protein</fullName>
    </submittedName>
</protein>
<reference evidence="1 2" key="1">
    <citation type="submission" date="2014-09" db="EMBL/GenBank/DDBJ databases">
        <title>Sporocytophaga myxococcoides PG-01 genome sequencing.</title>
        <authorList>
            <person name="Liu L."/>
            <person name="Gao P.J."/>
            <person name="Chen G.J."/>
            <person name="Wang L.S."/>
        </authorList>
    </citation>
    <scope>NUCLEOTIDE SEQUENCE [LARGE SCALE GENOMIC DNA]</scope>
    <source>
        <strain evidence="1 2">PG-01</strain>
    </source>
</reference>
<accession>A0A098L9A2</accession>
<sequence>MNLKESIPWSVGIKSIKRTGIKYIQQNGAYYERWKLVFEPGEKEDNGGYIFREINHNGGICGRHKTYRKAIFTAIGRDVRVFIGE</sequence>
<evidence type="ECO:0000313" key="2">
    <source>
        <dbReference type="Proteomes" id="UP000030185"/>
    </source>
</evidence>
<dbReference type="AlphaFoldDB" id="A0A098L9A2"/>
<keyword evidence="2" id="KW-1185">Reference proteome</keyword>